<name>A0A1I5N5I1_9BACT</name>
<feature type="compositionally biased region" description="Polar residues" evidence="1">
    <location>
        <begin position="17"/>
        <end position="32"/>
    </location>
</feature>
<proteinExistence type="predicted"/>
<feature type="region of interest" description="Disordered" evidence="1">
    <location>
        <begin position="15"/>
        <end position="37"/>
    </location>
</feature>
<accession>A0A1I5N5I1</accession>
<dbReference type="Proteomes" id="UP000199306">
    <property type="component" value="Unassembled WGS sequence"/>
</dbReference>
<gene>
    <name evidence="2" type="ORF">SAMN04515674_101610</name>
</gene>
<evidence type="ECO:0000313" key="3">
    <source>
        <dbReference type="Proteomes" id="UP000199306"/>
    </source>
</evidence>
<organism evidence="2 3">
    <name type="scientific">Pseudarcicella hirudinis</name>
    <dbReference type="NCBI Taxonomy" id="1079859"/>
    <lineage>
        <taxon>Bacteria</taxon>
        <taxon>Pseudomonadati</taxon>
        <taxon>Bacteroidota</taxon>
        <taxon>Cytophagia</taxon>
        <taxon>Cytophagales</taxon>
        <taxon>Flectobacillaceae</taxon>
        <taxon>Pseudarcicella</taxon>
    </lineage>
</organism>
<protein>
    <submittedName>
        <fullName evidence="2">Uncharacterized protein</fullName>
    </submittedName>
</protein>
<keyword evidence="3" id="KW-1185">Reference proteome</keyword>
<dbReference type="OrthoDB" id="5570459at2"/>
<sequence length="64" mass="6989">MPILIREIHIKLAVNAPAQQSGNNTPARNTGGANAEVRTDDNRELIIAECVEQVLEILKAKNEP</sequence>
<dbReference type="RefSeq" id="WP_092011853.1">
    <property type="nucleotide sequence ID" value="NZ_FOXH01000001.1"/>
</dbReference>
<evidence type="ECO:0000256" key="1">
    <source>
        <dbReference type="SAM" id="MobiDB-lite"/>
    </source>
</evidence>
<dbReference type="Pfam" id="PF19265">
    <property type="entry name" value="DUF5908"/>
    <property type="match status" value="1"/>
</dbReference>
<dbReference type="EMBL" id="FOXH01000001">
    <property type="protein sequence ID" value="SFP16980.1"/>
    <property type="molecule type" value="Genomic_DNA"/>
</dbReference>
<reference evidence="2 3" key="1">
    <citation type="submission" date="2016-10" db="EMBL/GenBank/DDBJ databases">
        <authorList>
            <person name="de Groot N.N."/>
        </authorList>
    </citation>
    <scope>NUCLEOTIDE SEQUENCE [LARGE SCALE GENOMIC DNA]</scope>
    <source>
        <strain evidence="3">E92,LMG 26720,CCM 7988</strain>
    </source>
</reference>
<evidence type="ECO:0000313" key="2">
    <source>
        <dbReference type="EMBL" id="SFP16980.1"/>
    </source>
</evidence>
<dbReference type="AlphaFoldDB" id="A0A1I5N5I1"/>
<dbReference type="STRING" id="1079859.SAMN04515674_101610"/>
<dbReference type="InterPro" id="IPR045459">
    <property type="entry name" value="DUF5908"/>
</dbReference>